<dbReference type="EC" id="2.7.13.3" evidence="3"/>
<dbReference type="InterPro" id="IPR003661">
    <property type="entry name" value="HisK_dim/P_dom"/>
</dbReference>
<dbReference type="CDD" id="cd00082">
    <property type="entry name" value="HisKA"/>
    <property type="match status" value="1"/>
</dbReference>
<dbReference type="Pfam" id="PF00512">
    <property type="entry name" value="HisKA"/>
    <property type="match status" value="1"/>
</dbReference>
<feature type="transmembrane region" description="Helical" evidence="14">
    <location>
        <begin position="76"/>
        <end position="98"/>
    </location>
</feature>
<keyword evidence="4" id="KW-1003">Cell membrane</keyword>
<dbReference type="Gene3D" id="3.30.565.10">
    <property type="entry name" value="Histidine kinase-like ATPase, C-terminal domain"/>
    <property type="match status" value="1"/>
</dbReference>
<dbReference type="SMART" id="SM00387">
    <property type="entry name" value="HATPase_c"/>
    <property type="match status" value="1"/>
</dbReference>
<dbReference type="SUPFAM" id="SSF55785">
    <property type="entry name" value="PYP-like sensor domain (PAS domain)"/>
    <property type="match status" value="1"/>
</dbReference>
<keyword evidence="11 14" id="KW-1133">Transmembrane helix</keyword>
<evidence type="ECO:0000256" key="2">
    <source>
        <dbReference type="ARBA" id="ARBA00004651"/>
    </source>
</evidence>
<dbReference type="SUPFAM" id="SSF47384">
    <property type="entry name" value="Homodimeric domain of signal transducing histidine kinase"/>
    <property type="match status" value="1"/>
</dbReference>
<dbReference type="InterPro" id="IPR036097">
    <property type="entry name" value="HisK_dim/P_sf"/>
</dbReference>
<evidence type="ECO:0000256" key="12">
    <source>
        <dbReference type="ARBA" id="ARBA00023012"/>
    </source>
</evidence>
<evidence type="ECO:0000313" key="18">
    <source>
        <dbReference type="Proteomes" id="UP001165395"/>
    </source>
</evidence>
<proteinExistence type="predicted"/>
<dbReference type="InterPro" id="IPR017232">
    <property type="entry name" value="NtrY"/>
</dbReference>
<comment type="subcellular location">
    <subcellularLocation>
        <location evidence="2">Cell membrane</location>
        <topology evidence="2">Multi-pass membrane protein</topology>
    </subcellularLocation>
</comment>
<feature type="transmembrane region" description="Helical" evidence="14">
    <location>
        <begin position="268"/>
        <end position="291"/>
    </location>
</feature>
<name>A0ABS8D920_9NEIS</name>
<dbReference type="RefSeq" id="WP_227180931.1">
    <property type="nucleotide sequence ID" value="NZ_JAJBZT010000005.1"/>
</dbReference>
<dbReference type="InterPro" id="IPR003660">
    <property type="entry name" value="HAMP_dom"/>
</dbReference>
<keyword evidence="10" id="KW-0067">ATP-binding</keyword>
<dbReference type="InterPro" id="IPR036890">
    <property type="entry name" value="HATPase_C_sf"/>
</dbReference>
<evidence type="ECO:0000256" key="9">
    <source>
        <dbReference type="ARBA" id="ARBA00022777"/>
    </source>
</evidence>
<dbReference type="PANTHER" id="PTHR43065">
    <property type="entry name" value="SENSOR HISTIDINE KINASE"/>
    <property type="match status" value="1"/>
</dbReference>
<dbReference type="Pfam" id="PF19312">
    <property type="entry name" value="NtrY_N"/>
    <property type="match status" value="1"/>
</dbReference>
<keyword evidence="9" id="KW-0418">Kinase</keyword>
<keyword evidence="5" id="KW-0597">Phosphoprotein</keyword>
<dbReference type="SUPFAM" id="SSF158472">
    <property type="entry name" value="HAMP domain-like"/>
    <property type="match status" value="1"/>
</dbReference>
<dbReference type="Proteomes" id="UP001165395">
    <property type="component" value="Unassembled WGS sequence"/>
</dbReference>
<accession>A0ABS8D920</accession>
<dbReference type="InterPro" id="IPR003594">
    <property type="entry name" value="HATPase_dom"/>
</dbReference>
<evidence type="ECO:0000256" key="14">
    <source>
        <dbReference type="SAM" id="Phobius"/>
    </source>
</evidence>
<dbReference type="InterPro" id="IPR005467">
    <property type="entry name" value="His_kinase_dom"/>
</dbReference>
<comment type="caution">
    <text evidence="17">The sequence shown here is derived from an EMBL/GenBank/DDBJ whole genome shotgun (WGS) entry which is preliminary data.</text>
</comment>
<organism evidence="17 18">
    <name type="scientific">Leeia speluncae</name>
    <dbReference type="NCBI Taxonomy" id="2884804"/>
    <lineage>
        <taxon>Bacteria</taxon>
        <taxon>Pseudomonadati</taxon>
        <taxon>Pseudomonadota</taxon>
        <taxon>Betaproteobacteria</taxon>
        <taxon>Neisseriales</taxon>
        <taxon>Leeiaceae</taxon>
        <taxon>Leeia</taxon>
    </lineage>
</organism>
<dbReference type="Pfam" id="PF02518">
    <property type="entry name" value="HATPase_c"/>
    <property type="match status" value="1"/>
</dbReference>
<dbReference type="SUPFAM" id="SSF55874">
    <property type="entry name" value="ATPase domain of HSP90 chaperone/DNA topoisomerase II/histidine kinase"/>
    <property type="match status" value="1"/>
</dbReference>
<dbReference type="PRINTS" id="PR00344">
    <property type="entry name" value="BCTRLSENSOR"/>
</dbReference>
<dbReference type="Pfam" id="PF00672">
    <property type="entry name" value="HAMP"/>
    <property type="match status" value="1"/>
</dbReference>
<evidence type="ECO:0000256" key="13">
    <source>
        <dbReference type="ARBA" id="ARBA00023136"/>
    </source>
</evidence>
<evidence type="ECO:0000256" key="4">
    <source>
        <dbReference type="ARBA" id="ARBA00022475"/>
    </source>
</evidence>
<dbReference type="Gene3D" id="1.10.287.130">
    <property type="match status" value="1"/>
</dbReference>
<evidence type="ECO:0000256" key="5">
    <source>
        <dbReference type="ARBA" id="ARBA00022553"/>
    </source>
</evidence>
<dbReference type="CDD" id="cd06225">
    <property type="entry name" value="HAMP"/>
    <property type="match status" value="1"/>
</dbReference>
<evidence type="ECO:0000256" key="6">
    <source>
        <dbReference type="ARBA" id="ARBA00022679"/>
    </source>
</evidence>
<feature type="domain" description="HAMP" evidence="16">
    <location>
        <begin position="293"/>
        <end position="345"/>
    </location>
</feature>
<keyword evidence="12" id="KW-0902">Two-component regulatory system</keyword>
<evidence type="ECO:0000259" key="16">
    <source>
        <dbReference type="PROSITE" id="PS50885"/>
    </source>
</evidence>
<protein>
    <recommendedName>
        <fullName evidence="3">histidine kinase</fullName>
        <ecNumber evidence="3">2.7.13.3</ecNumber>
    </recommendedName>
</protein>
<dbReference type="PROSITE" id="PS50885">
    <property type="entry name" value="HAMP"/>
    <property type="match status" value="1"/>
</dbReference>
<dbReference type="PIRSF" id="PIRSF037532">
    <property type="entry name" value="STHK_NtrY"/>
    <property type="match status" value="1"/>
</dbReference>
<feature type="transmembrane region" description="Helical" evidence="14">
    <location>
        <begin position="34"/>
        <end position="56"/>
    </location>
</feature>
<dbReference type="Gene3D" id="3.30.450.20">
    <property type="entry name" value="PAS domain"/>
    <property type="match status" value="1"/>
</dbReference>
<dbReference type="EMBL" id="JAJBZT010000005">
    <property type="protein sequence ID" value="MCB6184128.1"/>
    <property type="molecule type" value="Genomic_DNA"/>
</dbReference>
<evidence type="ECO:0000256" key="1">
    <source>
        <dbReference type="ARBA" id="ARBA00000085"/>
    </source>
</evidence>
<evidence type="ECO:0000256" key="10">
    <source>
        <dbReference type="ARBA" id="ARBA00022840"/>
    </source>
</evidence>
<dbReference type="Gene3D" id="6.10.340.10">
    <property type="match status" value="1"/>
</dbReference>
<evidence type="ECO:0000256" key="8">
    <source>
        <dbReference type="ARBA" id="ARBA00022741"/>
    </source>
</evidence>
<evidence type="ECO:0000313" key="17">
    <source>
        <dbReference type="EMBL" id="MCB6184128.1"/>
    </source>
</evidence>
<keyword evidence="6" id="KW-0808">Transferase</keyword>
<dbReference type="PANTHER" id="PTHR43065:SF10">
    <property type="entry name" value="PEROXIDE STRESS-ACTIVATED HISTIDINE KINASE MAK3"/>
    <property type="match status" value="1"/>
</dbReference>
<evidence type="ECO:0000256" key="3">
    <source>
        <dbReference type="ARBA" id="ARBA00012438"/>
    </source>
</evidence>
<keyword evidence="18" id="KW-1185">Reference proteome</keyword>
<evidence type="ECO:0000256" key="7">
    <source>
        <dbReference type="ARBA" id="ARBA00022692"/>
    </source>
</evidence>
<keyword evidence="8" id="KW-0547">Nucleotide-binding</keyword>
<dbReference type="InterPro" id="IPR045671">
    <property type="entry name" value="NtrY-like_N"/>
</dbReference>
<keyword evidence="7 14" id="KW-0812">Transmembrane</keyword>
<feature type="domain" description="Histidine kinase" evidence="15">
    <location>
        <begin position="487"/>
        <end position="697"/>
    </location>
</feature>
<evidence type="ECO:0000259" key="15">
    <source>
        <dbReference type="PROSITE" id="PS50109"/>
    </source>
</evidence>
<dbReference type="PROSITE" id="PS50109">
    <property type="entry name" value="HIS_KIN"/>
    <property type="match status" value="1"/>
</dbReference>
<dbReference type="InterPro" id="IPR035965">
    <property type="entry name" value="PAS-like_dom_sf"/>
</dbReference>
<comment type="catalytic activity">
    <reaction evidence="1">
        <text>ATP + protein L-histidine = ADP + protein N-phospho-L-histidine.</text>
        <dbReference type="EC" id="2.7.13.3"/>
    </reaction>
</comment>
<keyword evidence="13 14" id="KW-0472">Membrane</keyword>
<reference evidence="17" key="1">
    <citation type="submission" date="2021-10" db="EMBL/GenBank/DDBJ databases">
        <title>The complete genome sequence of Leeia sp. TBRC 13508.</title>
        <authorList>
            <person name="Charoenyingcharoen P."/>
            <person name="Yukphan P."/>
        </authorList>
    </citation>
    <scope>NUCLEOTIDE SEQUENCE</scope>
    <source>
        <strain evidence="17">TBRC 13508</strain>
    </source>
</reference>
<sequence>MKKLLLISLGMALVVLYLLAMASANTSRFTGHYNQMLIINIAVLTAMVSLVGYQLWQLRKKLKAGIFGSKLTLRLVMMFALVAVLPGALVYLVSFQFLTKSIDTWFDVKVDTALDRGLSLGQVALDHVRQEQEKNTLVIARQLADKKGDLVSNLYPLQEQTGIHQLGVFTARGTLLAFAGPSSPDNPTPLEINQVRTGPVSTIESDQKLGLFVRVLVPLSNNLLGTDSRILVLQQPVPKQLAEDADALESIRSDYKSLMLSRGSLQTLYTVTLTLSLLLALLSVLALAFFLSDRLSAPLTVLAAGTRAVAQGDYSQRHAVQSRDELGMLTLQFNRMTRQLAEARDSVEHQQLALTATNEYLESLLANLTTGVLAFDVEMHLRSANTGAGNILGVDIQTLQGKALSIWQNEQPLLADFAVKIGTAFKESMAENWQTELVHEGPKGAQTLLLRGSHLPSAEHGFVLVFDDITDLIQAQRQAAWGEVARRLAHEIKNPLTPIQLSAERLQFKLAEKLSGQDVEMLNRSTQTIVNQVAALKNMVEDFKEYARAPKQRFSQLDFHELIQEVLTLYESGNQVKASLPSGPVFVNGDATRLRQVLHNLLQNAQDAVSGVENPEIQVKTLLGTHDIQLTVSDNGAGFPADLMTRIFEPYVTTKAKGTGLGLAIVKKICEEHHGSIQIQNREPNGAQVTIVLPRLQEQPEEAI</sequence>
<gene>
    <name evidence="17" type="ORF">LIN78_11280</name>
</gene>
<dbReference type="InterPro" id="IPR004358">
    <property type="entry name" value="Sig_transdc_His_kin-like_C"/>
</dbReference>
<evidence type="ECO:0000256" key="11">
    <source>
        <dbReference type="ARBA" id="ARBA00022989"/>
    </source>
</evidence>
<dbReference type="SMART" id="SM00388">
    <property type="entry name" value="HisKA"/>
    <property type="match status" value="1"/>
</dbReference>
<dbReference type="SMART" id="SM00304">
    <property type="entry name" value="HAMP"/>
    <property type="match status" value="1"/>
</dbReference>